<evidence type="ECO:0000256" key="5">
    <source>
        <dbReference type="ARBA" id="ARBA00022741"/>
    </source>
</evidence>
<organism evidence="9 10">
    <name type="scientific">Kitasatospora viridis</name>
    <dbReference type="NCBI Taxonomy" id="281105"/>
    <lineage>
        <taxon>Bacteria</taxon>
        <taxon>Bacillati</taxon>
        <taxon>Actinomycetota</taxon>
        <taxon>Actinomycetes</taxon>
        <taxon>Kitasatosporales</taxon>
        <taxon>Streptomycetaceae</taxon>
        <taxon>Kitasatospora</taxon>
    </lineage>
</organism>
<evidence type="ECO:0000256" key="3">
    <source>
        <dbReference type="ARBA" id="ARBA00014701"/>
    </source>
</evidence>
<dbReference type="Pfam" id="PF00480">
    <property type="entry name" value="ROK"/>
    <property type="match status" value="1"/>
</dbReference>
<keyword evidence="6 9" id="KW-0418">Kinase</keyword>
<gene>
    <name evidence="9" type="ORF">FHX73_11253</name>
</gene>
<evidence type="ECO:0000313" key="10">
    <source>
        <dbReference type="Proteomes" id="UP000317940"/>
    </source>
</evidence>
<dbReference type="PROSITE" id="PS01125">
    <property type="entry name" value="ROK"/>
    <property type="match status" value="1"/>
</dbReference>
<dbReference type="Proteomes" id="UP000317940">
    <property type="component" value="Unassembled WGS sequence"/>
</dbReference>
<proteinExistence type="inferred from homology"/>
<evidence type="ECO:0000256" key="4">
    <source>
        <dbReference type="ARBA" id="ARBA00022679"/>
    </source>
</evidence>
<dbReference type="EMBL" id="VIWT01000001">
    <property type="protein sequence ID" value="TWF96481.1"/>
    <property type="molecule type" value="Genomic_DNA"/>
</dbReference>
<dbReference type="GO" id="GO:0004340">
    <property type="term" value="F:glucokinase activity"/>
    <property type="evidence" value="ECO:0007669"/>
    <property type="project" value="UniProtKB-EC"/>
</dbReference>
<dbReference type="InterPro" id="IPR043129">
    <property type="entry name" value="ATPase_NBD"/>
</dbReference>
<evidence type="ECO:0000256" key="8">
    <source>
        <dbReference type="ARBA" id="ARBA00032386"/>
    </source>
</evidence>
<sequence length="380" mass="40121">MTQSSGRSGQPVLPALLGLGQRGLGQRAGGPHQTERYRDRRRRTLPAGVLRLPTIGIDIGGTKVVAGVVSGEGVIVEQLRADTPDKSKSPKVVEDVIVELVLELADRHDVHAVGIGAAGWVDSDRSRVLFAPHLNWRDEPLREALSDRLKFPVVVENDANAAAWAEWRFGAGRGEDLVVMITLGTGIGGAVVRQGYVDRGRYGLAGEFGHMQVVPGGHRCPCGNRGCWEQYSSGNALVREARELAAAESPVAQPLLARVGGEVSAITGPLVTEAARAGDPMAVELLHDIGSWLGIGLANLAAALDPGRFVIGGGVSAAGDLLLAPAQETFRRTLTGRGFRPEAQIVPAALGNEAGLIGAADLARAVARRFRTVKRSRAER</sequence>
<dbReference type="AlphaFoldDB" id="A0A561UAU0"/>
<evidence type="ECO:0000256" key="6">
    <source>
        <dbReference type="ARBA" id="ARBA00022777"/>
    </source>
</evidence>
<dbReference type="GO" id="GO:0005524">
    <property type="term" value="F:ATP binding"/>
    <property type="evidence" value="ECO:0007669"/>
    <property type="project" value="UniProtKB-KW"/>
</dbReference>
<dbReference type="InterPro" id="IPR000600">
    <property type="entry name" value="ROK"/>
</dbReference>
<dbReference type="CDD" id="cd24061">
    <property type="entry name" value="ASKHA_NBD_ROK_SgGLK-like"/>
    <property type="match status" value="1"/>
</dbReference>
<dbReference type="GO" id="GO:0005737">
    <property type="term" value="C:cytoplasm"/>
    <property type="evidence" value="ECO:0007669"/>
    <property type="project" value="InterPro"/>
</dbReference>
<name>A0A561UAU0_9ACTN</name>
<keyword evidence="7" id="KW-0067">ATP-binding</keyword>
<accession>A0A561UAU0</accession>
<reference evidence="9 10" key="1">
    <citation type="submission" date="2019-06" db="EMBL/GenBank/DDBJ databases">
        <title>Sequencing the genomes of 1000 actinobacteria strains.</title>
        <authorList>
            <person name="Klenk H.-P."/>
        </authorList>
    </citation>
    <scope>NUCLEOTIDE SEQUENCE [LARGE SCALE GENOMIC DNA]</scope>
    <source>
        <strain evidence="9 10">DSM 44826</strain>
    </source>
</reference>
<comment type="caution">
    <text evidence="9">The sequence shown here is derived from an EMBL/GenBank/DDBJ whole genome shotgun (WGS) entry which is preliminary data.</text>
</comment>
<dbReference type="Gene3D" id="3.30.420.40">
    <property type="match status" value="2"/>
</dbReference>
<keyword evidence="5" id="KW-0547">Nucleotide-binding</keyword>
<dbReference type="PANTHER" id="PTHR18964">
    <property type="entry name" value="ROK (REPRESSOR, ORF, KINASE) FAMILY"/>
    <property type="match status" value="1"/>
</dbReference>
<dbReference type="EC" id="2.7.1.2" evidence="2"/>
<dbReference type="InterPro" id="IPR049874">
    <property type="entry name" value="ROK_cs"/>
</dbReference>
<dbReference type="GO" id="GO:0006096">
    <property type="term" value="P:glycolytic process"/>
    <property type="evidence" value="ECO:0007669"/>
    <property type="project" value="InterPro"/>
</dbReference>
<dbReference type="SUPFAM" id="SSF53067">
    <property type="entry name" value="Actin-like ATPase domain"/>
    <property type="match status" value="1"/>
</dbReference>
<dbReference type="NCBIfam" id="TIGR00744">
    <property type="entry name" value="ROK_glcA_fam"/>
    <property type="match status" value="1"/>
</dbReference>
<evidence type="ECO:0000256" key="7">
    <source>
        <dbReference type="ARBA" id="ARBA00022840"/>
    </source>
</evidence>
<keyword evidence="4" id="KW-0808">Transferase</keyword>
<evidence type="ECO:0000256" key="1">
    <source>
        <dbReference type="ARBA" id="ARBA00006479"/>
    </source>
</evidence>
<dbReference type="InterPro" id="IPR004654">
    <property type="entry name" value="ROK_glcA"/>
</dbReference>
<evidence type="ECO:0000313" key="9">
    <source>
        <dbReference type="EMBL" id="TWF96481.1"/>
    </source>
</evidence>
<protein>
    <recommendedName>
        <fullName evidence="3">Glucokinase</fullName>
        <ecNumber evidence="2">2.7.1.2</ecNumber>
    </recommendedName>
    <alternativeName>
        <fullName evidence="8">Glucose kinase</fullName>
    </alternativeName>
</protein>
<evidence type="ECO:0000256" key="2">
    <source>
        <dbReference type="ARBA" id="ARBA00012323"/>
    </source>
</evidence>
<keyword evidence="10" id="KW-1185">Reference proteome</keyword>
<dbReference type="PANTHER" id="PTHR18964:SF173">
    <property type="entry name" value="GLUCOKINASE"/>
    <property type="match status" value="1"/>
</dbReference>
<comment type="similarity">
    <text evidence="1">Belongs to the ROK (NagC/XylR) family.</text>
</comment>